<dbReference type="PhylomeDB" id="A0A0G4FJE6"/>
<dbReference type="VEuPathDB" id="CryptoDB:Cvel_17362"/>
<gene>
    <name evidence="2" type="ORF">Cvel_17362</name>
</gene>
<name>A0A0G4FJE6_9ALVE</name>
<protein>
    <submittedName>
        <fullName evidence="2">Uncharacterized protein</fullName>
    </submittedName>
</protein>
<dbReference type="EMBL" id="CDMZ01000417">
    <property type="protein sequence ID" value="CEM13860.1"/>
    <property type="molecule type" value="Genomic_DNA"/>
</dbReference>
<reference evidence="2" key="1">
    <citation type="submission" date="2014-11" db="EMBL/GenBank/DDBJ databases">
        <authorList>
            <person name="Otto D Thomas"/>
            <person name="Naeem Raeece"/>
        </authorList>
    </citation>
    <scope>NUCLEOTIDE SEQUENCE</scope>
</reference>
<feature type="compositionally biased region" description="Basic and acidic residues" evidence="1">
    <location>
        <begin position="91"/>
        <end position="113"/>
    </location>
</feature>
<dbReference type="AlphaFoldDB" id="A0A0G4FJE6"/>
<sequence>MIRKFRLGDRVFLRRPPNPMGKQPAFEVRAEGTYVVVGTPRNRPHMTVIRPLRGKKRDVVSSDRLQLWEAKDGEKEESEKSEESETEEDSALPREERQQEEKRVAAETRRSSEEEGAIIPLGTPRSDFRLAEDPKLEDLLDELGLRDELEVPAQAVEGQKRGARRKGPSPVHKKTYRVLFDDGTFAWLSEEEIDLLKMVEEFEKDKEKVLMGLS</sequence>
<organism evidence="2">
    <name type="scientific">Chromera velia CCMP2878</name>
    <dbReference type="NCBI Taxonomy" id="1169474"/>
    <lineage>
        <taxon>Eukaryota</taxon>
        <taxon>Sar</taxon>
        <taxon>Alveolata</taxon>
        <taxon>Colpodellida</taxon>
        <taxon>Chromeraceae</taxon>
        <taxon>Chromera</taxon>
    </lineage>
</organism>
<evidence type="ECO:0000313" key="2">
    <source>
        <dbReference type="EMBL" id="CEM13860.1"/>
    </source>
</evidence>
<feature type="compositionally biased region" description="Basic and acidic residues" evidence="1">
    <location>
        <begin position="69"/>
        <end position="83"/>
    </location>
</feature>
<evidence type="ECO:0000256" key="1">
    <source>
        <dbReference type="SAM" id="MobiDB-lite"/>
    </source>
</evidence>
<proteinExistence type="predicted"/>
<accession>A0A0G4FJE6</accession>
<feature type="region of interest" description="Disordered" evidence="1">
    <location>
        <begin position="41"/>
        <end position="130"/>
    </location>
</feature>